<dbReference type="Pfam" id="PF00226">
    <property type="entry name" value="DnaJ"/>
    <property type="match status" value="1"/>
</dbReference>
<comment type="caution">
    <text evidence="4">The sequence shown here is derived from an EMBL/GenBank/DDBJ whole genome shotgun (WGS) entry which is preliminary data.</text>
</comment>
<dbReference type="PROSITE" id="PS50076">
    <property type="entry name" value="DNAJ_2"/>
    <property type="match status" value="1"/>
</dbReference>
<dbReference type="InterPro" id="IPR001623">
    <property type="entry name" value="DnaJ_domain"/>
</dbReference>
<keyword evidence="2" id="KW-0472">Membrane</keyword>
<evidence type="ECO:0000313" key="4">
    <source>
        <dbReference type="EMBL" id="MDR6840323.1"/>
    </source>
</evidence>
<feature type="transmembrane region" description="Helical" evidence="2">
    <location>
        <begin position="106"/>
        <end position="123"/>
    </location>
</feature>
<evidence type="ECO:0000259" key="3">
    <source>
        <dbReference type="PROSITE" id="PS50076"/>
    </source>
</evidence>
<proteinExistence type="predicted"/>
<dbReference type="EMBL" id="JAVDTT010000001">
    <property type="protein sequence ID" value="MDR6840323.1"/>
    <property type="molecule type" value="Genomic_DNA"/>
</dbReference>
<protein>
    <recommendedName>
        <fullName evidence="3">J domain-containing protein</fullName>
    </recommendedName>
</protein>
<reference evidence="4 5" key="1">
    <citation type="submission" date="2023-07" db="EMBL/GenBank/DDBJ databases">
        <title>Sorghum-associated microbial communities from plants grown in Nebraska, USA.</title>
        <authorList>
            <person name="Schachtman D."/>
        </authorList>
    </citation>
    <scope>NUCLEOTIDE SEQUENCE [LARGE SCALE GENOMIC DNA]</scope>
    <source>
        <strain evidence="4 5">BE107</strain>
    </source>
</reference>
<keyword evidence="2" id="KW-1133">Transmembrane helix</keyword>
<dbReference type="CDD" id="cd06257">
    <property type="entry name" value="DnaJ"/>
    <property type="match status" value="1"/>
</dbReference>
<sequence length="225" mass="25083">MAEDTDFVALYDELGLDAECSMADFKRAYRRRVAQLHPDHPDNSSDISRLQRLNRLYAAAIDFQRTHGRLPGAVRVTPIGMPDDVSFASNDAPTHDFPSLSGSPSYWRYVLLVALLGLVLYGLSIQEPATTMSDAAEPTDAPKQDLQRPVPEKLLAIGMDGKQVRRIQGEPFNSHEQRWEYGPSWILFDCGKVVDWYSSPLHPLRVRSASPTDSAQAPSGTLRKC</sequence>
<evidence type="ECO:0000313" key="5">
    <source>
        <dbReference type="Proteomes" id="UP001254759"/>
    </source>
</evidence>
<evidence type="ECO:0000256" key="1">
    <source>
        <dbReference type="ARBA" id="ARBA00023186"/>
    </source>
</evidence>
<dbReference type="RefSeq" id="WP_310090166.1">
    <property type="nucleotide sequence ID" value="NZ_JAVDTT010000001.1"/>
</dbReference>
<name>A0ABU1RNI3_9GAMM</name>
<dbReference type="InterPro" id="IPR036869">
    <property type="entry name" value="J_dom_sf"/>
</dbReference>
<gene>
    <name evidence="4" type="ORF">J2W94_000587</name>
</gene>
<dbReference type="Gene3D" id="1.10.287.110">
    <property type="entry name" value="DnaJ domain"/>
    <property type="match status" value="1"/>
</dbReference>
<keyword evidence="2" id="KW-0812">Transmembrane</keyword>
<accession>A0ABU1RNI3</accession>
<organism evidence="4 5">
    <name type="scientific">Pseudoxanthomonas sacheonensis</name>
    <dbReference type="NCBI Taxonomy" id="443615"/>
    <lineage>
        <taxon>Bacteria</taxon>
        <taxon>Pseudomonadati</taxon>
        <taxon>Pseudomonadota</taxon>
        <taxon>Gammaproteobacteria</taxon>
        <taxon>Lysobacterales</taxon>
        <taxon>Lysobacteraceae</taxon>
        <taxon>Pseudoxanthomonas</taxon>
    </lineage>
</organism>
<dbReference type="SUPFAM" id="SSF46565">
    <property type="entry name" value="Chaperone J-domain"/>
    <property type="match status" value="1"/>
</dbReference>
<dbReference type="SMART" id="SM00271">
    <property type="entry name" value="DnaJ"/>
    <property type="match status" value="1"/>
</dbReference>
<keyword evidence="1" id="KW-0143">Chaperone</keyword>
<keyword evidence="5" id="KW-1185">Reference proteome</keyword>
<evidence type="ECO:0000256" key="2">
    <source>
        <dbReference type="SAM" id="Phobius"/>
    </source>
</evidence>
<feature type="domain" description="J" evidence="3">
    <location>
        <begin position="9"/>
        <end position="65"/>
    </location>
</feature>
<dbReference type="Proteomes" id="UP001254759">
    <property type="component" value="Unassembled WGS sequence"/>
</dbReference>